<organism evidence="2 3">
    <name type="scientific">Pedobacter yonginense</name>
    <dbReference type="NCBI Taxonomy" id="651869"/>
    <lineage>
        <taxon>Bacteria</taxon>
        <taxon>Pseudomonadati</taxon>
        <taxon>Bacteroidota</taxon>
        <taxon>Sphingobacteriia</taxon>
        <taxon>Sphingobacteriales</taxon>
        <taxon>Sphingobacteriaceae</taxon>
        <taxon>Pedobacter</taxon>
    </lineage>
</organism>
<reference evidence="2 3" key="1">
    <citation type="submission" date="2018-05" db="EMBL/GenBank/DDBJ databases">
        <title>Pedobacter paludis sp. nov., isolated from wetland soil.</title>
        <authorList>
            <person name="Zhang Y."/>
            <person name="Wang G."/>
        </authorList>
    </citation>
    <scope>NUCLEOTIDE SEQUENCE [LARGE SCALE GENOMIC DNA]</scope>
    <source>
        <strain evidence="2 3">KCTC22721</strain>
    </source>
</reference>
<dbReference type="AlphaFoldDB" id="A0A317EKC0"/>
<evidence type="ECO:0000256" key="1">
    <source>
        <dbReference type="SAM" id="MobiDB-lite"/>
    </source>
</evidence>
<name>A0A317EKC0_9SPHI</name>
<proteinExistence type="predicted"/>
<dbReference type="RefSeq" id="WP_109926358.1">
    <property type="nucleotide sequence ID" value="NZ_QGNZ01000003.1"/>
</dbReference>
<gene>
    <name evidence="2" type="ORF">DHW03_13480</name>
</gene>
<accession>A0A317EKC0</accession>
<comment type="caution">
    <text evidence="2">The sequence shown here is derived from an EMBL/GenBank/DDBJ whole genome shotgun (WGS) entry which is preliminary data.</text>
</comment>
<evidence type="ECO:0000313" key="3">
    <source>
        <dbReference type="Proteomes" id="UP000245379"/>
    </source>
</evidence>
<feature type="region of interest" description="Disordered" evidence="1">
    <location>
        <begin position="71"/>
        <end position="94"/>
    </location>
</feature>
<sequence length="94" mass="10241">MNTGEENTNSIDSGRDKNQDQNIEWDNGEPTYGHAVNPSSIKRKDAPSEDHLKNIEEADATNIISDLKNVNLTNDSDLGGRNSDEEKGIGGKSL</sequence>
<dbReference type="EMBL" id="QGNZ01000003">
    <property type="protein sequence ID" value="PWS27024.1"/>
    <property type="molecule type" value="Genomic_DNA"/>
</dbReference>
<dbReference type="Proteomes" id="UP000245379">
    <property type="component" value="Unassembled WGS sequence"/>
</dbReference>
<dbReference type="OrthoDB" id="770601at2"/>
<protein>
    <submittedName>
        <fullName evidence="2">Uncharacterized protein</fullName>
    </submittedName>
</protein>
<evidence type="ECO:0000313" key="2">
    <source>
        <dbReference type="EMBL" id="PWS27024.1"/>
    </source>
</evidence>
<keyword evidence="3" id="KW-1185">Reference proteome</keyword>
<feature type="compositionally biased region" description="Basic and acidic residues" evidence="1">
    <location>
        <begin position="82"/>
        <end position="94"/>
    </location>
</feature>
<feature type="region of interest" description="Disordered" evidence="1">
    <location>
        <begin position="1"/>
        <end position="48"/>
    </location>
</feature>
<feature type="compositionally biased region" description="Polar residues" evidence="1">
    <location>
        <begin position="1"/>
        <end position="12"/>
    </location>
</feature>